<evidence type="ECO:0000313" key="2">
    <source>
        <dbReference type="Proteomes" id="UP000075714"/>
    </source>
</evidence>
<accession>A0A150GNT4</accession>
<comment type="caution">
    <text evidence="1">The sequence shown here is derived from an EMBL/GenBank/DDBJ whole genome shotgun (WGS) entry which is preliminary data.</text>
</comment>
<dbReference type="Proteomes" id="UP000075714">
    <property type="component" value="Unassembled WGS sequence"/>
</dbReference>
<dbReference type="EMBL" id="LSYV01000013">
    <property type="protein sequence ID" value="KXZ51503.1"/>
    <property type="molecule type" value="Genomic_DNA"/>
</dbReference>
<sequence length="268" mass="28720">MQFGRMCVGKTPFRAVSARLAAGPRASYVGMGNEVPTKRPRRHVSARRAPAIPVASVASAPVPDDNLMYHMEVDFASPDEPLSPMFEAPKPVPRSTYNNEAYETFTPSYPNELAGLFGPPAVAAPAWPYPEDVPAAYANNRDPLVSALLGTLHQERVTHMYLRTQRLCRALVAALLTPIIGQPAAEELAGIFVSAIQTGPGPRIINPFETVSSIQVSAADANDAADIVGNVILTFMTHPAVVHCMTQPDVFTALLQSIVSHAPARSVT</sequence>
<dbReference type="AlphaFoldDB" id="A0A150GNT4"/>
<evidence type="ECO:0000313" key="1">
    <source>
        <dbReference type="EMBL" id="KXZ51503.1"/>
    </source>
</evidence>
<keyword evidence="2" id="KW-1185">Reference proteome</keyword>
<reference evidence="2" key="1">
    <citation type="journal article" date="2016" name="Nat. Commun.">
        <title>The Gonium pectorale genome demonstrates co-option of cell cycle regulation during the evolution of multicellularity.</title>
        <authorList>
            <person name="Hanschen E.R."/>
            <person name="Marriage T.N."/>
            <person name="Ferris P.J."/>
            <person name="Hamaji T."/>
            <person name="Toyoda A."/>
            <person name="Fujiyama A."/>
            <person name="Neme R."/>
            <person name="Noguchi H."/>
            <person name="Minakuchi Y."/>
            <person name="Suzuki M."/>
            <person name="Kawai-Toyooka H."/>
            <person name="Smith D.R."/>
            <person name="Sparks H."/>
            <person name="Anderson J."/>
            <person name="Bakaric R."/>
            <person name="Luria V."/>
            <person name="Karger A."/>
            <person name="Kirschner M.W."/>
            <person name="Durand P.M."/>
            <person name="Michod R.E."/>
            <person name="Nozaki H."/>
            <person name="Olson B.J."/>
        </authorList>
    </citation>
    <scope>NUCLEOTIDE SEQUENCE [LARGE SCALE GENOMIC DNA]</scope>
    <source>
        <strain evidence="2">NIES-2863</strain>
    </source>
</reference>
<proteinExistence type="predicted"/>
<name>A0A150GNT4_GONPE</name>
<gene>
    <name evidence="1" type="ORF">GPECTOR_12g466</name>
</gene>
<protein>
    <submittedName>
        <fullName evidence="1">Uncharacterized protein</fullName>
    </submittedName>
</protein>
<organism evidence="1 2">
    <name type="scientific">Gonium pectorale</name>
    <name type="common">Green alga</name>
    <dbReference type="NCBI Taxonomy" id="33097"/>
    <lineage>
        <taxon>Eukaryota</taxon>
        <taxon>Viridiplantae</taxon>
        <taxon>Chlorophyta</taxon>
        <taxon>core chlorophytes</taxon>
        <taxon>Chlorophyceae</taxon>
        <taxon>CS clade</taxon>
        <taxon>Chlamydomonadales</taxon>
        <taxon>Volvocaceae</taxon>
        <taxon>Gonium</taxon>
    </lineage>
</organism>